<proteinExistence type="predicted"/>
<organism evidence="2 3">
    <name type="scientific">Saitozyma podzolica</name>
    <dbReference type="NCBI Taxonomy" id="1890683"/>
    <lineage>
        <taxon>Eukaryota</taxon>
        <taxon>Fungi</taxon>
        <taxon>Dikarya</taxon>
        <taxon>Basidiomycota</taxon>
        <taxon>Agaricomycotina</taxon>
        <taxon>Tremellomycetes</taxon>
        <taxon>Tremellales</taxon>
        <taxon>Trimorphomycetaceae</taxon>
        <taxon>Saitozyma</taxon>
    </lineage>
</organism>
<evidence type="ECO:0000313" key="3">
    <source>
        <dbReference type="Proteomes" id="UP000279259"/>
    </source>
</evidence>
<reference evidence="2 3" key="1">
    <citation type="submission" date="2018-11" db="EMBL/GenBank/DDBJ databases">
        <title>Genome sequence of Saitozyma podzolica DSM 27192.</title>
        <authorList>
            <person name="Aliyu H."/>
            <person name="Gorte O."/>
            <person name="Ochsenreither K."/>
        </authorList>
    </citation>
    <scope>NUCLEOTIDE SEQUENCE [LARGE SCALE GENOMIC DNA]</scope>
    <source>
        <strain evidence="2 3">DSM 27192</strain>
    </source>
</reference>
<protein>
    <submittedName>
        <fullName evidence="2">Uncharacterized protein</fullName>
    </submittedName>
</protein>
<dbReference type="OrthoDB" id="10312142at2759"/>
<dbReference type="Proteomes" id="UP000279259">
    <property type="component" value="Unassembled WGS sequence"/>
</dbReference>
<evidence type="ECO:0000256" key="1">
    <source>
        <dbReference type="SAM" id="MobiDB-lite"/>
    </source>
</evidence>
<dbReference type="AlphaFoldDB" id="A0A427YQ10"/>
<gene>
    <name evidence="2" type="ORF">EHS25_007518</name>
</gene>
<feature type="region of interest" description="Disordered" evidence="1">
    <location>
        <begin position="133"/>
        <end position="152"/>
    </location>
</feature>
<accession>A0A427YQ10</accession>
<sequence>MVGLGMSIRLSPCPSWTFSASPPHLPAVPSLGELQRRASELSLPIKDSVPGTTPKTIDRRTSSSGSTGSTTSTPGALGTSPPPGYAVEDPLAMLRKERETDSWQSHTKLKKTKIGWKRLKPQQKIPDEMVRPKMEGSRAYVTPARSGTQPSIGEVEWSDEAKSSGGFWAWLSCRN</sequence>
<dbReference type="EMBL" id="RSCD01000004">
    <property type="protein sequence ID" value="RSH93165.1"/>
    <property type="molecule type" value="Genomic_DNA"/>
</dbReference>
<feature type="region of interest" description="Disordered" evidence="1">
    <location>
        <begin position="42"/>
        <end position="88"/>
    </location>
</feature>
<keyword evidence="3" id="KW-1185">Reference proteome</keyword>
<evidence type="ECO:0000313" key="2">
    <source>
        <dbReference type="EMBL" id="RSH93165.1"/>
    </source>
</evidence>
<name>A0A427YQ10_9TREE</name>
<feature type="compositionally biased region" description="Low complexity" evidence="1">
    <location>
        <begin position="62"/>
        <end position="79"/>
    </location>
</feature>
<comment type="caution">
    <text evidence="2">The sequence shown here is derived from an EMBL/GenBank/DDBJ whole genome shotgun (WGS) entry which is preliminary data.</text>
</comment>